<keyword evidence="1" id="KW-0472">Membrane</keyword>
<gene>
    <name evidence="2" type="ORF">PVE_R2G0333</name>
</gene>
<accession>A0A1D3K7W1</accession>
<evidence type="ECO:0000256" key="1">
    <source>
        <dbReference type="SAM" id="Phobius"/>
    </source>
</evidence>
<reference evidence="3" key="1">
    <citation type="submission" date="2016-07" db="EMBL/GenBank/DDBJ databases">
        <authorList>
            <person name="Florea S."/>
            <person name="Webb J.S."/>
            <person name="Jaromczyk J."/>
            <person name="Schardl C.L."/>
        </authorList>
    </citation>
    <scope>NUCLEOTIDE SEQUENCE [LARGE SCALE GENOMIC DNA]</scope>
    <source>
        <strain evidence="3">1YdBTEX2</strain>
    </source>
</reference>
<keyword evidence="1" id="KW-1133">Transmembrane helix</keyword>
<dbReference type="Proteomes" id="UP000245431">
    <property type="component" value="Chromosome PVE_r2"/>
</dbReference>
<evidence type="ECO:0000313" key="3">
    <source>
        <dbReference type="Proteomes" id="UP000245431"/>
    </source>
</evidence>
<protein>
    <submittedName>
        <fullName evidence="2">Conserved hypothetical membrane protein</fullName>
    </submittedName>
</protein>
<proteinExistence type="predicted"/>
<dbReference type="EMBL" id="LT599584">
    <property type="protein sequence ID" value="SBW84362.1"/>
    <property type="molecule type" value="Genomic_DNA"/>
</dbReference>
<dbReference type="RefSeq" id="WP_017848237.1">
    <property type="nucleotide sequence ID" value="NZ_AOUH01000028.1"/>
</dbReference>
<sequence length="129" mass="13575">MVPLTCMLAAAGFGSVAERVLPSAEGDVPPLSLGKVLDYFPYCLGGVLASCLSQVSPKAAVIFVIIHSLVMVLTSGDFRFTSTSPVTRAQLAGFSPALLVCGGRILMLKLTFFLMIVFTLALPIIQLAL</sequence>
<keyword evidence="1" id="KW-0812">Transmembrane</keyword>
<dbReference type="AlphaFoldDB" id="A0A1D3K7W1"/>
<organism evidence="2 3">
    <name type="scientific">Pseudomonas veronii 1YdBTEX2</name>
    <dbReference type="NCBI Taxonomy" id="1295141"/>
    <lineage>
        <taxon>Bacteria</taxon>
        <taxon>Pseudomonadati</taxon>
        <taxon>Pseudomonadota</taxon>
        <taxon>Gammaproteobacteria</taxon>
        <taxon>Pseudomonadales</taxon>
        <taxon>Pseudomonadaceae</taxon>
        <taxon>Pseudomonas</taxon>
    </lineage>
</organism>
<feature type="transmembrane region" description="Helical" evidence="1">
    <location>
        <begin position="96"/>
        <end position="125"/>
    </location>
</feature>
<evidence type="ECO:0000313" key="2">
    <source>
        <dbReference type="EMBL" id="SBW84362.1"/>
    </source>
</evidence>
<name>A0A1D3K7W1_PSEVE</name>